<keyword evidence="8" id="KW-1185">Reference proteome</keyword>
<evidence type="ECO:0000256" key="1">
    <source>
        <dbReference type="ARBA" id="ARBA00023015"/>
    </source>
</evidence>
<keyword evidence="2 7" id="KW-0238">DNA-binding</keyword>
<dbReference type="Proteomes" id="UP000588604">
    <property type="component" value="Unassembled WGS sequence"/>
</dbReference>
<evidence type="ECO:0000256" key="4">
    <source>
        <dbReference type="PROSITE-ProRule" id="PRU00339"/>
    </source>
</evidence>
<keyword evidence="5" id="KW-1133">Transmembrane helix</keyword>
<feature type="transmembrane region" description="Helical" evidence="5">
    <location>
        <begin position="132"/>
        <end position="151"/>
    </location>
</feature>
<dbReference type="SMART" id="SM00342">
    <property type="entry name" value="HTH_ARAC"/>
    <property type="match status" value="1"/>
</dbReference>
<comment type="caution">
    <text evidence="7">The sequence shown here is derived from an EMBL/GenBank/DDBJ whole genome shotgun (WGS) entry which is preliminary data.</text>
</comment>
<name>A0A841MQR0_9BACT</name>
<dbReference type="SMART" id="SM00028">
    <property type="entry name" value="TPR"/>
    <property type="match status" value="3"/>
</dbReference>
<evidence type="ECO:0000259" key="6">
    <source>
        <dbReference type="PROSITE" id="PS01124"/>
    </source>
</evidence>
<dbReference type="SUPFAM" id="SSF46689">
    <property type="entry name" value="Homeodomain-like"/>
    <property type="match status" value="1"/>
</dbReference>
<keyword evidence="3" id="KW-0804">Transcription</keyword>
<evidence type="ECO:0000313" key="7">
    <source>
        <dbReference type="EMBL" id="MBB6327867.1"/>
    </source>
</evidence>
<feature type="repeat" description="TPR" evidence="4">
    <location>
        <begin position="384"/>
        <end position="417"/>
    </location>
</feature>
<keyword evidence="5" id="KW-0472">Membrane</keyword>
<feature type="domain" description="HTH araC/xylS-type" evidence="6">
    <location>
        <begin position="13"/>
        <end position="112"/>
    </location>
</feature>
<dbReference type="Gene3D" id="1.10.10.60">
    <property type="entry name" value="Homeodomain-like"/>
    <property type="match status" value="2"/>
</dbReference>
<dbReference type="AlphaFoldDB" id="A0A841MQR0"/>
<keyword evidence="1" id="KW-0805">Transcription regulation</keyword>
<keyword evidence="5" id="KW-0812">Transmembrane</keyword>
<dbReference type="SUPFAM" id="SSF48452">
    <property type="entry name" value="TPR-like"/>
    <property type="match status" value="1"/>
</dbReference>
<evidence type="ECO:0000256" key="3">
    <source>
        <dbReference type="ARBA" id="ARBA00023163"/>
    </source>
</evidence>
<dbReference type="InterPro" id="IPR019734">
    <property type="entry name" value="TPR_rpt"/>
</dbReference>
<dbReference type="InterPro" id="IPR011990">
    <property type="entry name" value="TPR-like_helical_dom_sf"/>
</dbReference>
<dbReference type="PANTHER" id="PTHR43280">
    <property type="entry name" value="ARAC-FAMILY TRANSCRIPTIONAL REGULATOR"/>
    <property type="match status" value="1"/>
</dbReference>
<dbReference type="RefSeq" id="WP_184496615.1">
    <property type="nucleotide sequence ID" value="NZ_JACIJO010000003.1"/>
</dbReference>
<protein>
    <submittedName>
        <fullName evidence="7">TolB-like protein/AraC-like DNA-binding protein</fullName>
    </submittedName>
</protein>
<keyword evidence="4" id="KW-0802">TPR repeat</keyword>
<proteinExistence type="predicted"/>
<evidence type="ECO:0000256" key="5">
    <source>
        <dbReference type="SAM" id="Phobius"/>
    </source>
</evidence>
<reference evidence="7 8" key="1">
    <citation type="submission" date="2020-08" db="EMBL/GenBank/DDBJ databases">
        <title>Genomic Encyclopedia of Type Strains, Phase IV (KMG-IV): sequencing the most valuable type-strain genomes for metagenomic binning, comparative biology and taxonomic classification.</title>
        <authorList>
            <person name="Goeker M."/>
        </authorList>
    </citation>
    <scope>NUCLEOTIDE SEQUENCE [LARGE SCALE GENOMIC DNA]</scope>
    <source>
        <strain evidence="7 8">DSM 102044</strain>
    </source>
</reference>
<sequence length="686" mass="79713">MPELSSQEKEFLEILIAKIKGHISEEEFGVSDLAEEMNMSRSNLLRKVKKMTDLSVSQFINQIRLQEAMELLRSSSYNVSEVSHRVGFNSPSYFIKCFREHYGYPPGEVGKHPELSEEGPELHSKDSRKRPWILALSGVVLILILALTWFGRDLFKDRIEKEKSIVVLPFKNDSSDSTNVYLINGLMEATLNNLQKIKDLRVLSRTSAEKYRESTKSIPEMAEELNVNYLVEGSGQKMGDNIVLNIQLIDGAKDQHLWSKQYRREVSDIFALQQEISKDIAKEIQAVITPEERFRIEKEPTDNLKAYDSFMKGLELLNQGRDENLLESVEYFKDAIAEDERFALAYACAGMAYYYYDFFKAEKEHLELLGAYADKAMLYDPGLGESMVAKAMYYLAKKEYTEALPFLEKALEFQPNSSQIIGLLADFYANNLPDTEKYLEYALMGMQLEAGPSDSVATSYFYLRVGNALIQTGFVEESSSYLDKSLEYFSGNAYSHYVKAFISYAKDKDLRHTRDLLQIEYEKDSSRFDILQDLGKVSYYLGEYETAYNYYIQFNEIREKLQLNVYVHENMIIGETYEKVGKAEEGRKFIESYRAYLENDQTAYKNLGLTMYYAHEGDFEKALSHFREFEKEDHIQYWVILFLPEDPLAEQIMKNPEFRGIWARVVDKFWKNNAEIRNRLKEKGIW</sequence>
<dbReference type="PROSITE" id="PS50005">
    <property type="entry name" value="TPR"/>
    <property type="match status" value="1"/>
</dbReference>
<dbReference type="InterPro" id="IPR018062">
    <property type="entry name" value="HTH_AraC-typ_CS"/>
</dbReference>
<dbReference type="InterPro" id="IPR018060">
    <property type="entry name" value="HTH_AraC"/>
</dbReference>
<dbReference type="EMBL" id="JACIJO010000003">
    <property type="protein sequence ID" value="MBB6327867.1"/>
    <property type="molecule type" value="Genomic_DNA"/>
</dbReference>
<dbReference type="Gene3D" id="1.25.40.10">
    <property type="entry name" value="Tetratricopeptide repeat domain"/>
    <property type="match status" value="2"/>
</dbReference>
<evidence type="ECO:0000256" key="2">
    <source>
        <dbReference type="ARBA" id="ARBA00023125"/>
    </source>
</evidence>
<dbReference type="GO" id="GO:0043565">
    <property type="term" value="F:sequence-specific DNA binding"/>
    <property type="evidence" value="ECO:0007669"/>
    <property type="project" value="InterPro"/>
</dbReference>
<dbReference type="PANTHER" id="PTHR43280:SF2">
    <property type="entry name" value="HTH-TYPE TRANSCRIPTIONAL REGULATOR EXSA"/>
    <property type="match status" value="1"/>
</dbReference>
<dbReference type="Pfam" id="PF13181">
    <property type="entry name" value="TPR_8"/>
    <property type="match status" value="1"/>
</dbReference>
<accession>A0A841MQR0</accession>
<dbReference type="InterPro" id="IPR009057">
    <property type="entry name" value="Homeodomain-like_sf"/>
</dbReference>
<dbReference type="PROSITE" id="PS00041">
    <property type="entry name" value="HTH_ARAC_FAMILY_1"/>
    <property type="match status" value="1"/>
</dbReference>
<dbReference type="PROSITE" id="PS01124">
    <property type="entry name" value="HTH_ARAC_FAMILY_2"/>
    <property type="match status" value="1"/>
</dbReference>
<dbReference type="GO" id="GO:0003700">
    <property type="term" value="F:DNA-binding transcription factor activity"/>
    <property type="evidence" value="ECO:0007669"/>
    <property type="project" value="InterPro"/>
</dbReference>
<organism evidence="7 8">
    <name type="scientific">Algoriphagus iocasae</name>
    <dbReference type="NCBI Taxonomy" id="1836499"/>
    <lineage>
        <taxon>Bacteria</taxon>
        <taxon>Pseudomonadati</taxon>
        <taxon>Bacteroidota</taxon>
        <taxon>Cytophagia</taxon>
        <taxon>Cytophagales</taxon>
        <taxon>Cyclobacteriaceae</taxon>
        <taxon>Algoriphagus</taxon>
    </lineage>
</organism>
<dbReference type="Gene3D" id="3.40.50.10070">
    <property type="entry name" value="TolB, N-terminal domain"/>
    <property type="match status" value="1"/>
</dbReference>
<evidence type="ECO:0000313" key="8">
    <source>
        <dbReference type="Proteomes" id="UP000588604"/>
    </source>
</evidence>
<dbReference type="Pfam" id="PF12833">
    <property type="entry name" value="HTH_18"/>
    <property type="match status" value="1"/>
</dbReference>
<gene>
    <name evidence="7" type="ORF">FHS59_003510</name>
</gene>